<dbReference type="Proteomes" id="UP001597510">
    <property type="component" value="Unassembled WGS sequence"/>
</dbReference>
<dbReference type="EMBL" id="JBHULC010000004">
    <property type="protein sequence ID" value="MFD2520112.1"/>
    <property type="molecule type" value="Genomic_DNA"/>
</dbReference>
<comment type="caution">
    <text evidence="1">The sequence shown here is derived from an EMBL/GenBank/DDBJ whole genome shotgun (WGS) entry which is preliminary data.</text>
</comment>
<proteinExistence type="predicted"/>
<evidence type="ECO:0000313" key="2">
    <source>
        <dbReference type="Proteomes" id="UP001597510"/>
    </source>
</evidence>
<gene>
    <name evidence="1" type="ORF">ACFSR2_04390</name>
</gene>
<organism evidence="1 2">
    <name type="scientific">Emticicia soli</name>
    <dbReference type="NCBI Taxonomy" id="2027878"/>
    <lineage>
        <taxon>Bacteria</taxon>
        <taxon>Pseudomonadati</taxon>
        <taxon>Bacteroidota</taxon>
        <taxon>Cytophagia</taxon>
        <taxon>Cytophagales</taxon>
        <taxon>Leadbetterellaceae</taxon>
        <taxon>Emticicia</taxon>
    </lineage>
</organism>
<accession>A0ABW5J414</accession>
<keyword evidence="2" id="KW-1185">Reference proteome</keyword>
<evidence type="ECO:0000313" key="1">
    <source>
        <dbReference type="EMBL" id="MFD2520112.1"/>
    </source>
</evidence>
<sequence>MKTSIAQETLSNQSITSMVGAKISKDLILDKIKASPSKFDMSTRGIIDLAKNKVPELVIDAMMLASSPLPILRNQDIVDMHINGVSRNIITKKIQYSESDFSLTTEALIDLKNAKVPDQLVKVMMVPKRAVQQSGNPNLIAGALAPHPDYPIASRSKFSGAGIFYEEYKGGAPKYEELEPTTTNQRKSGGLGEAAANSVTHGLSGQSQRVGLANPSANFIVEDNRPVFYFVFAGARKDMNTVAESIFEGVASPNDFTLMKVKPTQRGREFVIGRETSVSSSSGFSEGTVPFRFKKISNTLYKVYFDQDIQAGEYAFFYNKGSEFSSSLKLYDFSLRNNIK</sequence>
<name>A0ABW5J414_9BACT</name>
<protein>
    <submittedName>
        <fullName evidence="1">Uncharacterized protein</fullName>
    </submittedName>
</protein>
<dbReference type="RefSeq" id="WP_340235523.1">
    <property type="nucleotide sequence ID" value="NZ_JBBEWC010000004.1"/>
</dbReference>
<reference evidence="2" key="1">
    <citation type="journal article" date="2019" name="Int. J. Syst. Evol. Microbiol.">
        <title>The Global Catalogue of Microorganisms (GCM) 10K type strain sequencing project: providing services to taxonomists for standard genome sequencing and annotation.</title>
        <authorList>
            <consortium name="The Broad Institute Genomics Platform"/>
            <consortium name="The Broad Institute Genome Sequencing Center for Infectious Disease"/>
            <person name="Wu L."/>
            <person name="Ma J."/>
        </authorList>
    </citation>
    <scope>NUCLEOTIDE SEQUENCE [LARGE SCALE GENOMIC DNA]</scope>
    <source>
        <strain evidence="2">KCTC 52344</strain>
    </source>
</reference>